<dbReference type="InterPro" id="IPR035919">
    <property type="entry name" value="EAL_sf"/>
</dbReference>
<dbReference type="InterPro" id="IPR043128">
    <property type="entry name" value="Rev_trsase/Diguanyl_cyclase"/>
</dbReference>
<dbReference type="Gene3D" id="3.30.70.270">
    <property type="match status" value="1"/>
</dbReference>
<organism evidence="4 5">
    <name type="scientific">Paractinoplanes rishiriensis</name>
    <dbReference type="NCBI Taxonomy" id="1050105"/>
    <lineage>
        <taxon>Bacteria</taxon>
        <taxon>Bacillati</taxon>
        <taxon>Actinomycetota</taxon>
        <taxon>Actinomycetes</taxon>
        <taxon>Micromonosporales</taxon>
        <taxon>Micromonosporaceae</taxon>
        <taxon>Paractinoplanes</taxon>
    </lineage>
</organism>
<dbReference type="AlphaFoldDB" id="A0A919K4A3"/>
<dbReference type="Gene3D" id="3.20.20.450">
    <property type="entry name" value="EAL domain"/>
    <property type="match status" value="1"/>
</dbReference>
<dbReference type="NCBIfam" id="TIGR00254">
    <property type="entry name" value="GGDEF"/>
    <property type="match status" value="1"/>
</dbReference>
<feature type="transmembrane region" description="Helical" evidence="1">
    <location>
        <begin position="176"/>
        <end position="198"/>
    </location>
</feature>
<accession>A0A919K4A3</accession>
<dbReference type="CDD" id="cd01949">
    <property type="entry name" value="GGDEF"/>
    <property type="match status" value="1"/>
</dbReference>
<feature type="transmembrane region" description="Helical" evidence="1">
    <location>
        <begin position="36"/>
        <end position="61"/>
    </location>
</feature>
<dbReference type="SUPFAM" id="SSF141868">
    <property type="entry name" value="EAL domain-like"/>
    <property type="match status" value="1"/>
</dbReference>
<evidence type="ECO:0000259" key="3">
    <source>
        <dbReference type="PROSITE" id="PS50887"/>
    </source>
</evidence>
<dbReference type="PROSITE" id="PS50883">
    <property type="entry name" value="EAL"/>
    <property type="match status" value="1"/>
</dbReference>
<feature type="domain" description="GGDEF" evidence="3">
    <location>
        <begin position="356"/>
        <end position="487"/>
    </location>
</feature>
<feature type="transmembrane region" description="Helical" evidence="1">
    <location>
        <begin position="137"/>
        <end position="156"/>
    </location>
</feature>
<comment type="caution">
    <text evidence="4">The sequence shown here is derived from an EMBL/GenBank/DDBJ whole genome shotgun (WGS) entry which is preliminary data.</text>
</comment>
<dbReference type="PANTHER" id="PTHR44757">
    <property type="entry name" value="DIGUANYLATE CYCLASE DGCP"/>
    <property type="match status" value="1"/>
</dbReference>
<dbReference type="SMART" id="SM00052">
    <property type="entry name" value="EAL"/>
    <property type="match status" value="1"/>
</dbReference>
<dbReference type="InterPro" id="IPR029787">
    <property type="entry name" value="Nucleotide_cyclase"/>
</dbReference>
<feature type="transmembrane region" description="Helical" evidence="1">
    <location>
        <begin position="105"/>
        <end position="125"/>
    </location>
</feature>
<feature type="transmembrane region" description="Helical" evidence="1">
    <location>
        <begin position="270"/>
        <end position="289"/>
    </location>
</feature>
<dbReference type="CDD" id="cd01948">
    <property type="entry name" value="EAL"/>
    <property type="match status" value="1"/>
</dbReference>
<dbReference type="InterPro" id="IPR052155">
    <property type="entry name" value="Biofilm_reg_signaling"/>
</dbReference>
<dbReference type="Proteomes" id="UP000636960">
    <property type="component" value="Unassembled WGS sequence"/>
</dbReference>
<evidence type="ECO:0000313" key="5">
    <source>
        <dbReference type="Proteomes" id="UP000636960"/>
    </source>
</evidence>
<dbReference type="SMART" id="SM00267">
    <property type="entry name" value="GGDEF"/>
    <property type="match status" value="1"/>
</dbReference>
<keyword evidence="1" id="KW-0812">Transmembrane</keyword>
<feature type="transmembrane region" description="Helical" evidence="1">
    <location>
        <begin position="231"/>
        <end position="250"/>
    </location>
</feature>
<reference evidence="4" key="1">
    <citation type="submission" date="2021-01" db="EMBL/GenBank/DDBJ databases">
        <title>Whole genome shotgun sequence of Actinoplanes rishiriensis NBRC 108556.</title>
        <authorList>
            <person name="Komaki H."/>
            <person name="Tamura T."/>
        </authorList>
    </citation>
    <scope>NUCLEOTIDE SEQUENCE</scope>
    <source>
        <strain evidence="4">NBRC 108556</strain>
    </source>
</reference>
<dbReference type="EMBL" id="BOMV01000087">
    <property type="protein sequence ID" value="GIF00637.1"/>
    <property type="molecule type" value="Genomic_DNA"/>
</dbReference>
<keyword evidence="5" id="KW-1185">Reference proteome</keyword>
<evidence type="ECO:0000259" key="2">
    <source>
        <dbReference type="PROSITE" id="PS50883"/>
    </source>
</evidence>
<dbReference type="Pfam" id="PF00990">
    <property type="entry name" value="GGDEF"/>
    <property type="match status" value="1"/>
</dbReference>
<feature type="domain" description="EAL" evidence="2">
    <location>
        <begin position="496"/>
        <end position="751"/>
    </location>
</feature>
<dbReference type="PROSITE" id="PS50887">
    <property type="entry name" value="GGDEF"/>
    <property type="match status" value="1"/>
</dbReference>
<dbReference type="InterPro" id="IPR001633">
    <property type="entry name" value="EAL_dom"/>
</dbReference>
<protein>
    <recommendedName>
        <fullName evidence="6">Diguanylate cyclase/phosphodiesterase</fullName>
    </recommendedName>
</protein>
<feature type="transmembrane region" description="Helical" evidence="1">
    <location>
        <begin position="73"/>
        <end position="93"/>
    </location>
</feature>
<keyword evidence="1" id="KW-1133">Transmembrane helix</keyword>
<evidence type="ECO:0008006" key="6">
    <source>
        <dbReference type="Google" id="ProtNLM"/>
    </source>
</evidence>
<gene>
    <name evidence="4" type="ORF">Ari01nite_81010</name>
</gene>
<feature type="transmembrane region" description="Helical" evidence="1">
    <location>
        <begin position="12"/>
        <end position="30"/>
    </location>
</feature>
<keyword evidence="1" id="KW-0472">Membrane</keyword>
<proteinExistence type="predicted"/>
<feature type="transmembrane region" description="Helical" evidence="1">
    <location>
        <begin position="205"/>
        <end position="225"/>
    </location>
</feature>
<sequence>MQRARLWLRGNALAASGVLVLLAGTAWLLIGLAHEWAYPVIGWLPVVVAPVLALYACWLVARKASLDPGTRRFWRHITVAMAFYVPGSLANLVDAVGGPEPSQRIGPVALVCYLGTLVVVMWALLRLPSWQRTRGDWIRFGLDTCVVLVTSGAFVWHFSIRDHEAWQVQTGSTGPVLAIIGVAFVAVITFVKVAFAGAGRLDRRALHFLALGATASTLVGGLTPFLSDHPYLSTTMISIPVSSLGVLLAALRQLSSDGRLPRPRRQRMSVVPYVAVAGMAILLLSTSETGGTESTILKCAAVTITFLVMARQIVALRENRRLQHQLTHQATHDPLTGVANRALFERHVEHLLASNAKFHVALLDIDEFKATNDRFGHHTGDRLLVIVSHRLTAAVGPRGMVARLGGDEFALILPESDTAGVESVLTGMVTVLREAPQLNGATIGSVASIGVTAGQPGDTPEDLLRRADVAMYAAKGLGGDRWHWFDPAMDEMARETARLNADLRRALADDEFFLLYQPIVDLPSHRPAGVEALLRWRHPERGLVAPDVFIPLAERSGLIVELGRWVLENACRQAAEWQTRYGGNAPAKVSINVSARQLAEPDFVETVDEIISRTGVDRSRLMLEVTETAVLAPGPGLEAIHRLRANGLRVALDDFGTGQSSLSLLLNCPVDVLKVDRSFVSGNAADHAGAVIVENLIGFTNGLHIEAIAEGVETREQAGRLFQAGYRLAQGYLFGRPMSAEDIEAQLDATAGTIVMS</sequence>
<dbReference type="SUPFAM" id="SSF55073">
    <property type="entry name" value="Nucleotide cyclase"/>
    <property type="match status" value="1"/>
</dbReference>
<dbReference type="PANTHER" id="PTHR44757:SF2">
    <property type="entry name" value="BIOFILM ARCHITECTURE MAINTENANCE PROTEIN MBAA"/>
    <property type="match status" value="1"/>
</dbReference>
<name>A0A919K4A3_9ACTN</name>
<evidence type="ECO:0000256" key="1">
    <source>
        <dbReference type="SAM" id="Phobius"/>
    </source>
</evidence>
<dbReference type="RefSeq" id="WP_203788644.1">
    <property type="nucleotide sequence ID" value="NZ_BOMV01000087.1"/>
</dbReference>
<dbReference type="InterPro" id="IPR000160">
    <property type="entry name" value="GGDEF_dom"/>
</dbReference>
<evidence type="ECO:0000313" key="4">
    <source>
        <dbReference type="EMBL" id="GIF00637.1"/>
    </source>
</evidence>
<dbReference type="Pfam" id="PF00563">
    <property type="entry name" value="EAL"/>
    <property type="match status" value="1"/>
</dbReference>